<feature type="region of interest" description="Disordered" evidence="1">
    <location>
        <begin position="62"/>
        <end position="86"/>
    </location>
</feature>
<evidence type="ECO:0000256" key="1">
    <source>
        <dbReference type="SAM" id="MobiDB-lite"/>
    </source>
</evidence>
<protein>
    <submittedName>
        <fullName evidence="2">Uncharacterized protein</fullName>
    </submittedName>
</protein>
<comment type="caution">
    <text evidence="2">The sequence shown here is derived from an EMBL/GenBank/DDBJ whole genome shotgun (WGS) entry which is preliminary data.</text>
</comment>
<gene>
    <name evidence="2" type="ORF">PIB30_074291</name>
</gene>
<keyword evidence="3" id="KW-1185">Reference proteome</keyword>
<name>A0ABU6TRV2_9FABA</name>
<reference evidence="2 3" key="1">
    <citation type="journal article" date="2023" name="Plants (Basel)">
        <title>Bridging the Gap: Combining Genomics and Transcriptomics Approaches to Understand Stylosanthes scabra, an Orphan Legume from the Brazilian Caatinga.</title>
        <authorList>
            <person name="Ferreira-Neto J.R.C."/>
            <person name="da Silva M.D."/>
            <person name="Binneck E."/>
            <person name="de Melo N.F."/>
            <person name="da Silva R.H."/>
            <person name="de Melo A.L.T.M."/>
            <person name="Pandolfi V."/>
            <person name="Bustamante F.O."/>
            <person name="Brasileiro-Vidal A.C."/>
            <person name="Benko-Iseppon A.M."/>
        </authorList>
    </citation>
    <scope>NUCLEOTIDE SEQUENCE [LARGE SCALE GENOMIC DNA]</scope>
    <source>
        <tissue evidence="2">Leaves</tissue>
    </source>
</reference>
<evidence type="ECO:0000313" key="3">
    <source>
        <dbReference type="Proteomes" id="UP001341840"/>
    </source>
</evidence>
<proteinExistence type="predicted"/>
<organism evidence="2 3">
    <name type="scientific">Stylosanthes scabra</name>
    <dbReference type="NCBI Taxonomy" id="79078"/>
    <lineage>
        <taxon>Eukaryota</taxon>
        <taxon>Viridiplantae</taxon>
        <taxon>Streptophyta</taxon>
        <taxon>Embryophyta</taxon>
        <taxon>Tracheophyta</taxon>
        <taxon>Spermatophyta</taxon>
        <taxon>Magnoliopsida</taxon>
        <taxon>eudicotyledons</taxon>
        <taxon>Gunneridae</taxon>
        <taxon>Pentapetalae</taxon>
        <taxon>rosids</taxon>
        <taxon>fabids</taxon>
        <taxon>Fabales</taxon>
        <taxon>Fabaceae</taxon>
        <taxon>Papilionoideae</taxon>
        <taxon>50 kb inversion clade</taxon>
        <taxon>dalbergioids sensu lato</taxon>
        <taxon>Dalbergieae</taxon>
        <taxon>Pterocarpus clade</taxon>
        <taxon>Stylosanthes</taxon>
    </lineage>
</organism>
<accession>A0ABU6TRV2</accession>
<dbReference type="EMBL" id="JASCZI010091541">
    <property type="protein sequence ID" value="MED6150633.1"/>
    <property type="molecule type" value="Genomic_DNA"/>
</dbReference>
<sequence>MLSRAFGSFSFDQTRQLSIRSEQSATNLATERAAAESLVSVLSLQAADATWTVRFVAQINGPRSPTHNAAPTRTQPGFSPHLQNRSRSAFDPHANRFCDALTAL</sequence>
<dbReference type="Proteomes" id="UP001341840">
    <property type="component" value="Unassembled WGS sequence"/>
</dbReference>
<evidence type="ECO:0000313" key="2">
    <source>
        <dbReference type="EMBL" id="MED6150633.1"/>
    </source>
</evidence>